<evidence type="ECO:0000259" key="3">
    <source>
        <dbReference type="PROSITE" id="PS51294"/>
    </source>
</evidence>
<accession>A0A072NVN5</accession>
<dbReference type="RefSeq" id="XP_013254519.1">
    <property type="nucleotide sequence ID" value="XM_013399065.1"/>
</dbReference>
<feature type="region of interest" description="Disordered" evidence="1">
    <location>
        <begin position="302"/>
        <end position="361"/>
    </location>
</feature>
<dbReference type="PROSITE" id="PS51294">
    <property type="entry name" value="HTH_MYB"/>
    <property type="match status" value="2"/>
</dbReference>
<dbReference type="PANTHER" id="PTHR38166">
    <property type="entry name" value="C2H2-TYPE DOMAIN-CONTAINING PROTEIN-RELATED"/>
    <property type="match status" value="1"/>
</dbReference>
<feature type="domain" description="Myb-like" evidence="2">
    <location>
        <begin position="44"/>
        <end position="93"/>
    </location>
</feature>
<name>A0A072NVN5_9EURO</name>
<feature type="compositionally biased region" description="Pro residues" evidence="1">
    <location>
        <begin position="1"/>
        <end position="10"/>
    </location>
</feature>
<proteinExistence type="predicted"/>
<dbReference type="Pfam" id="PF00249">
    <property type="entry name" value="Myb_DNA-binding"/>
    <property type="match status" value="2"/>
</dbReference>
<evidence type="ECO:0000256" key="1">
    <source>
        <dbReference type="SAM" id="MobiDB-lite"/>
    </source>
</evidence>
<dbReference type="EMBL" id="AMGV01000020">
    <property type="protein sequence ID" value="KEF51929.1"/>
    <property type="molecule type" value="Genomic_DNA"/>
</dbReference>
<dbReference type="Gene3D" id="1.10.10.60">
    <property type="entry name" value="Homeodomain-like"/>
    <property type="match status" value="1"/>
</dbReference>
<dbReference type="CDD" id="cd00167">
    <property type="entry name" value="SANT"/>
    <property type="match status" value="2"/>
</dbReference>
<protein>
    <recommendedName>
        <fullName evidence="6">Myb-like domain-containing protein</fullName>
    </recommendedName>
</protein>
<evidence type="ECO:0000259" key="2">
    <source>
        <dbReference type="PROSITE" id="PS50090"/>
    </source>
</evidence>
<feature type="domain" description="HTH myb-type" evidence="3">
    <location>
        <begin position="44"/>
        <end position="97"/>
    </location>
</feature>
<reference evidence="4 5" key="1">
    <citation type="submission" date="2013-03" db="EMBL/GenBank/DDBJ databases">
        <title>The Genome Sequence of Exophiala aquamarina CBS 119918.</title>
        <authorList>
            <consortium name="The Broad Institute Genomics Platform"/>
            <person name="Cuomo C."/>
            <person name="de Hoog S."/>
            <person name="Gorbushina A."/>
            <person name="Walker B."/>
            <person name="Young S.K."/>
            <person name="Zeng Q."/>
            <person name="Gargeya S."/>
            <person name="Fitzgerald M."/>
            <person name="Haas B."/>
            <person name="Abouelleil A."/>
            <person name="Allen A.W."/>
            <person name="Alvarado L."/>
            <person name="Arachchi H.M."/>
            <person name="Berlin A.M."/>
            <person name="Chapman S.B."/>
            <person name="Gainer-Dewar J."/>
            <person name="Goldberg J."/>
            <person name="Griggs A."/>
            <person name="Gujja S."/>
            <person name="Hansen M."/>
            <person name="Howarth C."/>
            <person name="Imamovic A."/>
            <person name="Ireland A."/>
            <person name="Larimer J."/>
            <person name="McCowan C."/>
            <person name="Murphy C."/>
            <person name="Pearson M."/>
            <person name="Poon T.W."/>
            <person name="Priest M."/>
            <person name="Roberts A."/>
            <person name="Saif S."/>
            <person name="Shea T."/>
            <person name="Sisk P."/>
            <person name="Sykes S."/>
            <person name="Wortman J."/>
            <person name="Nusbaum C."/>
            <person name="Birren B."/>
        </authorList>
    </citation>
    <scope>NUCLEOTIDE SEQUENCE [LARGE SCALE GENOMIC DNA]</scope>
    <source>
        <strain evidence="4 5">CBS 119918</strain>
    </source>
</reference>
<dbReference type="Proteomes" id="UP000027920">
    <property type="component" value="Unassembled WGS sequence"/>
</dbReference>
<dbReference type="PROSITE" id="PS50090">
    <property type="entry name" value="MYB_LIKE"/>
    <property type="match status" value="1"/>
</dbReference>
<dbReference type="STRING" id="1182545.A0A072NVN5"/>
<sequence length="671" mass="76162">MLSPKRPAPQGPKFNKLSPGTTVPSGSQANLSIPALRTEYPAKKRSRTNTPWTHQEEQRLKQMRDAGHGWSEIAKAFPSRTGGSIKKHWYKDMHYAEFAEDESDAIRAAIKEYEANKWKAIGQKLGKPAKACEQYANKHFKTDYKAFELDGKEPTSAKITRETKDYISPFDHQSVFEPVNIKTAPLGGVEDIHPGGRAESTVNSGVLNVPFMKSQDQLSPQLHIERSNFSPILVPLPLSPTVSMSGLHHSSHSQSEISFTGTSMTSGSLFFAMDEPHGHTMTFIEELASKVVRRSLTIAGRQGLRTHASSATDTKALPTRRTGQSKRAVHDRDERDSPSDDEEGAADGGPHPKRKRRSPEKSARLFACPFAKFDPERYSERNIIEKNYRKCSSKYLRDIARLKQHLYRTHQRPEWYCGNCYQNFDSREQLNEHNRERPPCDRSTARYEEMMTDNQLKEIKRRSPENSQHQMWYKIFQLLFPDAPRPISPYVSTCDPETVQHFVRVFQLVGPQELFQMMQARREHGPGSVQIGVSTQAIVDEAFEIALPDYLELLERDRRPQYVPVDVPEPSGRQSQDHRSDSSFSQETDNLTIATHAINGQLLQMPQATQGDAGSMPKLDRIAQPVLDISQTLPSDITELFDPFETLFDNPNVQIFEHTNISDDVWPQVNV</sequence>
<evidence type="ECO:0008006" key="6">
    <source>
        <dbReference type="Google" id="ProtNLM"/>
    </source>
</evidence>
<dbReference type="HOGENOM" id="CLU_409391_0_0_1"/>
<dbReference type="InterPro" id="IPR017930">
    <property type="entry name" value="Myb_dom"/>
</dbReference>
<feature type="compositionally biased region" description="Basic and acidic residues" evidence="1">
    <location>
        <begin position="328"/>
        <end position="338"/>
    </location>
</feature>
<dbReference type="InterPro" id="IPR001005">
    <property type="entry name" value="SANT/Myb"/>
</dbReference>
<feature type="region of interest" description="Disordered" evidence="1">
    <location>
        <begin position="1"/>
        <end position="54"/>
    </location>
</feature>
<feature type="compositionally biased region" description="Polar residues" evidence="1">
    <location>
        <begin position="18"/>
        <end position="31"/>
    </location>
</feature>
<dbReference type="PANTHER" id="PTHR38166:SF1">
    <property type="entry name" value="C2H2-TYPE DOMAIN-CONTAINING PROTEIN"/>
    <property type="match status" value="1"/>
</dbReference>
<organism evidence="4 5">
    <name type="scientific">Exophiala aquamarina CBS 119918</name>
    <dbReference type="NCBI Taxonomy" id="1182545"/>
    <lineage>
        <taxon>Eukaryota</taxon>
        <taxon>Fungi</taxon>
        <taxon>Dikarya</taxon>
        <taxon>Ascomycota</taxon>
        <taxon>Pezizomycotina</taxon>
        <taxon>Eurotiomycetes</taxon>
        <taxon>Chaetothyriomycetidae</taxon>
        <taxon>Chaetothyriales</taxon>
        <taxon>Herpotrichiellaceae</taxon>
        <taxon>Exophiala</taxon>
    </lineage>
</organism>
<dbReference type="GeneID" id="25286814"/>
<dbReference type="OrthoDB" id="2143914at2759"/>
<keyword evidence="5" id="KW-1185">Reference proteome</keyword>
<feature type="domain" description="HTH myb-type" evidence="3">
    <location>
        <begin position="98"/>
        <end position="144"/>
    </location>
</feature>
<evidence type="ECO:0000313" key="4">
    <source>
        <dbReference type="EMBL" id="KEF51929.1"/>
    </source>
</evidence>
<dbReference type="SMART" id="SM00717">
    <property type="entry name" value="SANT"/>
    <property type="match status" value="2"/>
</dbReference>
<feature type="region of interest" description="Disordered" evidence="1">
    <location>
        <begin position="563"/>
        <end position="586"/>
    </location>
</feature>
<gene>
    <name evidence="4" type="ORF">A1O9_11919</name>
</gene>
<dbReference type="VEuPathDB" id="FungiDB:A1O9_11919"/>
<dbReference type="AlphaFoldDB" id="A0A072NVN5"/>
<comment type="caution">
    <text evidence="4">The sequence shown here is derived from an EMBL/GenBank/DDBJ whole genome shotgun (WGS) entry which is preliminary data.</text>
</comment>
<evidence type="ECO:0000313" key="5">
    <source>
        <dbReference type="Proteomes" id="UP000027920"/>
    </source>
</evidence>
<dbReference type="InterPro" id="IPR009057">
    <property type="entry name" value="Homeodomain-like_sf"/>
</dbReference>
<dbReference type="SUPFAM" id="SSF46689">
    <property type="entry name" value="Homeodomain-like"/>
    <property type="match status" value="1"/>
</dbReference>